<gene>
    <name evidence="1" type="primary">UPP2</name>
    <name evidence="1" type="ORF">K3G42_014807</name>
</gene>
<accession>A0ACB8G273</accession>
<name>A0ACB8G273_9SAUR</name>
<evidence type="ECO:0000313" key="1">
    <source>
        <dbReference type="EMBL" id="KAH8013257.1"/>
    </source>
</evidence>
<dbReference type="EMBL" id="CM037615">
    <property type="protein sequence ID" value="KAH8013257.1"/>
    <property type="molecule type" value="Genomic_DNA"/>
</dbReference>
<reference evidence="1" key="1">
    <citation type="submission" date="2021-08" db="EMBL/GenBank/DDBJ databases">
        <title>The first chromosome-level gecko genome reveals the dynamic sex chromosomes of Neotropical dwarf geckos (Sphaerodactylidae: Sphaerodactylus).</title>
        <authorList>
            <person name="Pinto B.J."/>
            <person name="Keating S.E."/>
            <person name="Gamble T."/>
        </authorList>
    </citation>
    <scope>NUCLEOTIDE SEQUENCE</scope>
    <source>
        <strain evidence="1">TG3544</strain>
    </source>
</reference>
<comment type="caution">
    <text evidence="1">The sequence shown here is derived from an EMBL/GenBank/DDBJ whole genome shotgun (WGS) entry which is preliminary data.</text>
</comment>
<dbReference type="Proteomes" id="UP000827872">
    <property type="component" value="Linkage Group LG02"/>
</dbReference>
<evidence type="ECO:0000313" key="2">
    <source>
        <dbReference type="Proteomes" id="UP000827872"/>
    </source>
</evidence>
<keyword evidence="2" id="KW-1185">Reference proteome</keyword>
<proteinExistence type="predicted"/>
<sequence length="98" mass="11289">MESTVFAAMCKLCGLKAAVVCVTLLNRLHGDQIQASHEVLLDYQQRPQRLISVFIKKRLGLWNPEAFQQIVDDELSDDRETKRHKEVILSQKYGQKYG</sequence>
<protein>
    <submittedName>
        <fullName evidence="1">Uridine phosphorylase 2</fullName>
    </submittedName>
</protein>
<organism evidence="1 2">
    <name type="scientific">Sphaerodactylus townsendi</name>
    <dbReference type="NCBI Taxonomy" id="933632"/>
    <lineage>
        <taxon>Eukaryota</taxon>
        <taxon>Metazoa</taxon>
        <taxon>Chordata</taxon>
        <taxon>Craniata</taxon>
        <taxon>Vertebrata</taxon>
        <taxon>Euteleostomi</taxon>
        <taxon>Lepidosauria</taxon>
        <taxon>Squamata</taxon>
        <taxon>Bifurcata</taxon>
        <taxon>Gekkota</taxon>
        <taxon>Sphaerodactylidae</taxon>
        <taxon>Sphaerodactylus</taxon>
    </lineage>
</organism>